<gene>
    <name evidence="4" type="ORF">C1I91_02820</name>
</gene>
<dbReference type="Pfam" id="PF06725">
    <property type="entry name" value="3D"/>
    <property type="match status" value="1"/>
</dbReference>
<name>A0A410DNN2_9CLOT</name>
<dbReference type="InterPro" id="IPR011098">
    <property type="entry name" value="G5_dom"/>
</dbReference>
<evidence type="ECO:0000256" key="1">
    <source>
        <dbReference type="ARBA" id="ARBA00022729"/>
    </source>
</evidence>
<dbReference type="GO" id="GO:0004553">
    <property type="term" value="F:hydrolase activity, hydrolyzing O-glycosyl compounds"/>
    <property type="evidence" value="ECO:0007669"/>
    <property type="project" value="InterPro"/>
</dbReference>
<dbReference type="Gene3D" id="2.40.40.10">
    <property type="entry name" value="RlpA-like domain"/>
    <property type="match status" value="1"/>
</dbReference>
<dbReference type="Gene3D" id="2.20.230.10">
    <property type="entry name" value="Resuscitation-promoting factor rpfb"/>
    <property type="match status" value="1"/>
</dbReference>
<keyword evidence="2" id="KW-0472">Membrane</keyword>
<dbReference type="AlphaFoldDB" id="A0A410DNN2"/>
<dbReference type="EMBL" id="CP025746">
    <property type="protein sequence ID" value="QAA30685.1"/>
    <property type="molecule type" value="Genomic_DNA"/>
</dbReference>
<feature type="domain" description="G5" evidence="3">
    <location>
        <begin position="150"/>
        <end position="230"/>
    </location>
</feature>
<keyword evidence="2" id="KW-0812">Transmembrane</keyword>
<accession>A0A410DNN2</accession>
<organism evidence="4 5">
    <name type="scientific">Clostridium manihotivorum</name>
    <dbReference type="NCBI Taxonomy" id="2320868"/>
    <lineage>
        <taxon>Bacteria</taxon>
        <taxon>Bacillati</taxon>
        <taxon>Bacillota</taxon>
        <taxon>Clostridia</taxon>
        <taxon>Eubacteriales</taxon>
        <taxon>Clostridiaceae</taxon>
        <taxon>Clostridium</taxon>
    </lineage>
</organism>
<reference evidence="4 5" key="1">
    <citation type="submission" date="2018-01" db="EMBL/GenBank/DDBJ databases">
        <title>Genome Sequencing and Assembly of Anaerobacter polyendosporus strain CT4.</title>
        <authorList>
            <person name="Tachaapaikoon C."/>
            <person name="Sutheeworapong S."/>
            <person name="Jenjaroenpun P."/>
            <person name="Wongsurawat T."/>
            <person name="Nookeaw I."/>
            <person name="Cheawchanlertfa P."/>
            <person name="Kosugi A."/>
            <person name="Cheevadhanarak S."/>
            <person name="Ratanakhanokchai K."/>
        </authorList>
    </citation>
    <scope>NUCLEOTIDE SEQUENCE [LARGE SCALE GENOMIC DNA]</scope>
    <source>
        <strain evidence="4 5">CT4</strain>
    </source>
</reference>
<dbReference type="Pfam" id="PF03990">
    <property type="entry name" value="DUF348"/>
    <property type="match status" value="2"/>
</dbReference>
<dbReference type="SUPFAM" id="SSF50685">
    <property type="entry name" value="Barwin-like endoglucanases"/>
    <property type="match status" value="1"/>
</dbReference>
<dbReference type="Proteomes" id="UP000286268">
    <property type="component" value="Chromosome"/>
</dbReference>
<dbReference type="Pfam" id="PF07501">
    <property type="entry name" value="G5"/>
    <property type="match status" value="1"/>
</dbReference>
<dbReference type="CDD" id="cd22786">
    <property type="entry name" value="DPBB_YuiC-like"/>
    <property type="match status" value="1"/>
</dbReference>
<dbReference type="SMART" id="SM01208">
    <property type="entry name" value="G5"/>
    <property type="match status" value="1"/>
</dbReference>
<dbReference type="InterPro" id="IPR010611">
    <property type="entry name" value="3D_dom"/>
</dbReference>
<dbReference type="RefSeq" id="WP_128211135.1">
    <property type="nucleotide sequence ID" value="NZ_CP025746.1"/>
</dbReference>
<protein>
    <recommendedName>
        <fullName evidence="3">G5 domain-containing protein</fullName>
    </recommendedName>
</protein>
<feature type="transmembrane region" description="Helical" evidence="2">
    <location>
        <begin position="21"/>
        <end position="38"/>
    </location>
</feature>
<keyword evidence="2" id="KW-1133">Transmembrane helix</keyword>
<dbReference type="InterPro" id="IPR051933">
    <property type="entry name" value="Resuscitation_pf_RpfB"/>
</dbReference>
<evidence type="ECO:0000313" key="5">
    <source>
        <dbReference type="Proteomes" id="UP000286268"/>
    </source>
</evidence>
<dbReference type="PANTHER" id="PTHR39160">
    <property type="entry name" value="CELL WALL-BINDING PROTEIN YOCH"/>
    <property type="match status" value="1"/>
</dbReference>
<dbReference type="KEGG" id="cmah:C1I91_02820"/>
<proteinExistence type="predicted"/>
<dbReference type="InterPro" id="IPR007137">
    <property type="entry name" value="DUF348"/>
</dbReference>
<dbReference type="GO" id="GO:0019867">
    <property type="term" value="C:outer membrane"/>
    <property type="evidence" value="ECO:0007669"/>
    <property type="project" value="InterPro"/>
</dbReference>
<evidence type="ECO:0000259" key="3">
    <source>
        <dbReference type="PROSITE" id="PS51109"/>
    </source>
</evidence>
<evidence type="ECO:0000256" key="2">
    <source>
        <dbReference type="SAM" id="Phobius"/>
    </source>
</evidence>
<dbReference type="PROSITE" id="PS51109">
    <property type="entry name" value="G5"/>
    <property type="match status" value="1"/>
</dbReference>
<keyword evidence="5" id="KW-1185">Reference proteome</keyword>
<sequence length="339" mass="36483">MVEKIRSNVKKIFSNGPKAKIVLGLVVAAGLVIIIFNMRKTVIVSIDGNEQTLTTFKGTVKGALHDNGIVLGPKDKIQPSLDQAVKNKIKINIKKAVDVEVGVDGKELKIQTAEGNVNEMLSAEGIKLQEFDKISPAVNTQITAGMKIEVTRVESKVVKESQQLDFSTIVNNDDNLDRSVVKTIQEGAPGEKEVTYKVIVENGKEVSRKAVAERVVKDPQNKVVVKGTMNTLALSRGDSISYKKKMSVVATAYTGNGTTATGNIPKRNSSGTSTIAVDPRVIPLGTKVYIPGYGFAIAHDTGGAIKNNRVDLYMNSNSDANSWGVRNVDVYIIAYPGQG</sequence>
<evidence type="ECO:0000313" key="4">
    <source>
        <dbReference type="EMBL" id="QAA30685.1"/>
    </source>
</evidence>
<dbReference type="InterPro" id="IPR036908">
    <property type="entry name" value="RlpA-like_sf"/>
</dbReference>
<dbReference type="OrthoDB" id="9798935at2"/>
<keyword evidence="1" id="KW-0732">Signal</keyword>
<dbReference type="PANTHER" id="PTHR39160:SF4">
    <property type="entry name" value="RESUSCITATION-PROMOTING FACTOR RPFB"/>
    <property type="match status" value="1"/>
</dbReference>
<dbReference type="GO" id="GO:0009254">
    <property type="term" value="P:peptidoglycan turnover"/>
    <property type="evidence" value="ECO:0007669"/>
    <property type="project" value="InterPro"/>
</dbReference>